<feature type="non-terminal residue" evidence="1">
    <location>
        <position position="1"/>
    </location>
</feature>
<name>A0ABT2HBI0_9MICO</name>
<evidence type="ECO:0000313" key="2">
    <source>
        <dbReference type="Proteomes" id="UP001165586"/>
    </source>
</evidence>
<evidence type="ECO:0000313" key="1">
    <source>
        <dbReference type="EMBL" id="MCS5737310.1"/>
    </source>
</evidence>
<dbReference type="Proteomes" id="UP001165586">
    <property type="component" value="Unassembled WGS sequence"/>
</dbReference>
<proteinExistence type="predicted"/>
<gene>
    <name evidence="1" type="ORF">N1032_26625</name>
</gene>
<dbReference type="Pfam" id="PF19774">
    <property type="entry name" value="DUF6260"/>
    <property type="match status" value="1"/>
</dbReference>
<protein>
    <submittedName>
        <fullName evidence="1">DUF6260 family protein</fullName>
    </submittedName>
</protein>
<dbReference type="EMBL" id="JANLCJ010000589">
    <property type="protein sequence ID" value="MCS5737310.1"/>
    <property type="molecule type" value="Genomic_DNA"/>
</dbReference>
<accession>A0ABT2HBI0</accession>
<dbReference type="InterPro" id="IPR046227">
    <property type="entry name" value="DUF6260"/>
</dbReference>
<organism evidence="1 2">
    <name type="scientific">Herbiconiux daphne</name>
    <dbReference type="NCBI Taxonomy" id="2970914"/>
    <lineage>
        <taxon>Bacteria</taxon>
        <taxon>Bacillati</taxon>
        <taxon>Actinomycetota</taxon>
        <taxon>Actinomycetes</taxon>
        <taxon>Micrococcales</taxon>
        <taxon>Microbacteriaceae</taxon>
        <taxon>Herbiconiux</taxon>
    </lineage>
</organism>
<dbReference type="RefSeq" id="WP_259543664.1">
    <property type="nucleotide sequence ID" value="NZ_JANLCJ010000589.1"/>
</dbReference>
<sequence>WFYASSTEYVATYPKKILAAIQEIPGLAAIVPASRVLPNEILGVCKRPDVLSVLNGMPVTTRPKNRLNPEDDYVFSVIAAAAIEFKFDAEGQAGYLHFQK</sequence>
<keyword evidence="2" id="KW-1185">Reference proteome</keyword>
<reference evidence="1" key="1">
    <citation type="submission" date="2022-08" db="EMBL/GenBank/DDBJ databases">
        <authorList>
            <person name="Deng Y."/>
            <person name="Han X.-F."/>
            <person name="Zhang Y.-Q."/>
        </authorList>
    </citation>
    <scope>NUCLEOTIDE SEQUENCE</scope>
    <source>
        <strain evidence="1">CPCC 203386</strain>
    </source>
</reference>
<comment type="caution">
    <text evidence="1">The sequence shown here is derived from an EMBL/GenBank/DDBJ whole genome shotgun (WGS) entry which is preliminary data.</text>
</comment>